<evidence type="ECO:0000313" key="3">
    <source>
        <dbReference type="Proteomes" id="UP001221757"/>
    </source>
</evidence>
<feature type="region of interest" description="Disordered" evidence="1">
    <location>
        <begin position="68"/>
        <end position="131"/>
    </location>
</feature>
<evidence type="ECO:0000313" key="2">
    <source>
        <dbReference type="EMBL" id="KAJ7672942.1"/>
    </source>
</evidence>
<feature type="compositionally biased region" description="Basic and acidic residues" evidence="1">
    <location>
        <begin position="117"/>
        <end position="131"/>
    </location>
</feature>
<comment type="caution">
    <text evidence="2">The sequence shown here is derived from an EMBL/GenBank/DDBJ whole genome shotgun (WGS) entry which is preliminary data.</text>
</comment>
<dbReference type="AlphaFoldDB" id="A0AAD7D0N5"/>
<keyword evidence="3" id="KW-1185">Reference proteome</keyword>
<feature type="region of interest" description="Disordered" evidence="1">
    <location>
        <begin position="17"/>
        <end position="49"/>
    </location>
</feature>
<protein>
    <submittedName>
        <fullName evidence="2">Uncharacterized protein</fullName>
    </submittedName>
</protein>
<dbReference type="Proteomes" id="UP001221757">
    <property type="component" value="Unassembled WGS sequence"/>
</dbReference>
<feature type="compositionally biased region" description="Basic residues" evidence="1">
    <location>
        <begin position="76"/>
        <end position="90"/>
    </location>
</feature>
<accession>A0AAD7D0N5</accession>
<dbReference type="EMBL" id="JARKIE010000164">
    <property type="protein sequence ID" value="KAJ7672942.1"/>
    <property type="molecule type" value="Genomic_DNA"/>
</dbReference>
<reference evidence="2" key="1">
    <citation type="submission" date="2023-03" db="EMBL/GenBank/DDBJ databases">
        <title>Massive genome expansion in bonnet fungi (Mycena s.s.) driven by repeated elements and novel gene families across ecological guilds.</title>
        <authorList>
            <consortium name="Lawrence Berkeley National Laboratory"/>
            <person name="Harder C.B."/>
            <person name="Miyauchi S."/>
            <person name="Viragh M."/>
            <person name="Kuo A."/>
            <person name="Thoen E."/>
            <person name="Andreopoulos B."/>
            <person name="Lu D."/>
            <person name="Skrede I."/>
            <person name="Drula E."/>
            <person name="Henrissat B."/>
            <person name="Morin E."/>
            <person name="Kohler A."/>
            <person name="Barry K."/>
            <person name="LaButti K."/>
            <person name="Morin E."/>
            <person name="Salamov A."/>
            <person name="Lipzen A."/>
            <person name="Mereny Z."/>
            <person name="Hegedus B."/>
            <person name="Baldrian P."/>
            <person name="Stursova M."/>
            <person name="Weitz H."/>
            <person name="Taylor A."/>
            <person name="Grigoriev I.V."/>
            <person name="Nagy L.G."/>
            <person name="Martin F."/>
            <person name="Kauserud H."/>
        </authorList>
    </citation>
    <scope>NUCLEOTIDE SEQUENCE</scope>
    <source>
        <strain evidence="2">CBHHK067</strain>
    </source>
</reference>
<name>A0AAD7D0N5_MYCRO</name>
<proteinExistence type="predicted"/>
<evidence type="ECO:0000256" key="1">
    <source>
        <dbReference type="SAM" id="MobiDB-lite"/>
    </source>
</evidence>
<gene>
    <name evidence="2" type="ORF">B0H17DRAFT_1208516</name>
</gene>
<organism evidence="2 3">
    <name type="scientific">Mycena rosella</name>
    <name type="common">Pink bonnet</name>
    <name type="synonym">Agaricus rosellus</name>
    <dbReference type="NCBI Taxonomy" id="1033263"/>
    <lineage>
        <taxon>Eukaryota</taxon>
        <taxon>Fungi</taxon>
        <taxon>Dikarya</taxon>
        <taxon>Basidiomycota</taxon>
        <taxon>Agaricomycotina</taxon>
        <taxon>Agaricomycetes</taxon>
        <taxon>Agaricomycetidae</taxon>
        <taxon>Agaricales</taxon>
        <taxon>Marasmiineae</taxon>
        <taxon>Mycenaceae</taxon>
        <taxon>Mycena</taxon>
    </lineage>
</organism>
<sequence>MSFLSASDGGVVMNAGMVDGPCGAPPPPSKDNGKGTVGDAYAELEGEDGVVDVGGEVEIEDYWIEPITPPAPAPVVKKRSKGKGKSKNKKAVPMPSVHYPFPMSAEDGGGVGTPSSPREREREKERERERMVTVSLRAVRLNTAANVGGQWMQSGGVRGIVREDS</sequence>